<dbReference type="InterPro" id="IPR006629">
    <property type="entry name" value="LITAF"/>
</dbReference>
<reference evidence="4" key="1">
    <citation type="submission" date="2025-08" db="UniProtKB">
        <authorList>
            <consortium name="RefSeq"/>
        </authorList>
    </citation>
    <scope>IDENTIFICATION</scope>
    <source>
        <tissue evidence="4">Whole body pupa</tissue>
    </source>
</reference>
<evidence type="ECO:0000313" key="4">
    <source>
        <dbReference type="RefSeq" id="XP_037895244.1"/>
    </source>
</evidence>
<sequence>MIKMQEQYVLREINDFDTEHSPSMLRYRSLSYPDLNSNQPRTNSRPFAAPRPFPASYQYRESRPRTVSPPWPIFKPECGPVPIPITCPTCHAYSHTRIKRSPTIKTHLMSLLLCTLWQRGLTRRKRNQKKQDFR</sequence>
<protein>
    <submittedName>
        <fullName evidence="4">Uncharacterized protein LOC119640941</fullName>
    </submittedName>
</protein>
<name>A0A9C5ZFM3_9MUSC</name>
<feature type="compositionally biased region" description="Polar residues" evidence="1">
    <location>
        <begin position="34"/>
        <end position="44"/>
    </location>
</feature>
<dbReference type="AlphaFoldDB" id="A0A9C5ZFM3"/>
<keyword evidence="3" id="KW-1185">Reference proteome</keyword>
<evidence type="ECO:0000313" key="3">
    <source>
        <dbReference type="Proteomes" id="UP000092443"/>
    </source>
</evidence>
<evidence type="ECO:0000259" key="2">
    <source>
        <dbReference type="Pfam" id="PF10601"/>
    </source>
</evidence>
<organism evidence="3 4">
    <name type="scientific">Glossina fuscipes</name>
    <dbReference type="NCBI Taxonomy" id="7396"/>
    <lineage>
        <taxon>Eukaryota</taxon>
        <taxon>Metazoa</taxon>
        <taxon>Ecdysozoa</taxon>
        <taxon>Arthropoda</taxon>
        <taxon>Hexapoda</taxon>
        <taxon>Insecta</taxon>
        <taxon>Pterygota</taxon>
        <taxon>Neoptera</taxon>
        <taxon>Endopterygota</taxon>
        <taxon>Diptera</taxon>
        <taxon>Brachycera</taxon>
        <taxon>Muscomorpha</taxon>
        <taxon>Hippoboscoidea</taxon>
        <taxon>Glossinidae</taxon>
        <taxon>Glossina</taxon>
    </lineage>
</organism>
<gene>
    <name evidence="4" type="primary">LOC119640941</name>
</gene>
<dbReference type="Proteomes" id="UP000092443">
    <property type="component" value="Unplaced"/>
</dbReference>
<dbReference type="RefSeq" id="XP_037895244.1">
    <property type="nucleotide sequence ID" value="XM_038039316.1"/>
</dbReference>
<evidence type="ECO:0000256" key="1">
    <source>
        <dbReference type="SAM" id="MobiDB-lite"/>
    </source>
</evidence>
<feature type="domain" description="LITAF" evidence="2">
    <location>
        <begin position="81"/>
        <end position="117"/>
    </location>
</feature>
<dbReference type="GeneID" id="119640941"/>
<proteinExistence type="predicted"/>
<accession>A0A9C5ZFM3</accession>
<dbReference type="KEGG" id="gfs:119640941"/>
<dbReference type="Pfam" id="PF10601">
    <property type="entry name" value="zf-LITAF-like"/>
    <property type="match status" value="1"/>
</dbReference>
<feature type="region of interest" description="Disordered" evidence="1">
    <location>
        <begin position="32"/>
        <end position="65"/>
    </location>
</feature>